<protein>
    <recommendedName>
        <fullName evidence="6">Na(+)/H(+) antiporter NhaA</fullName>
    </recommendedName>
    <alternativeName>
        <fullName evidence="6">Sodium/proton antiporter NhaA</fullName>
    </alternativeName>
</protein>
<dbReference type="EMBL" id="LSTR01000002">
    <property type="protein sequence ID" value="OAH48097.1"/>
    <property type="molecule type" value="Genomic_DNA"/>
</dbReference>
<evidence type="ECO:0000313" key="7">
    <source>
        <dbReference type="EMBL" id="OAH48097.1"/>
    </source>
</evidence>
<comment type="function">
    <text evidence="6">Na(+)/H(+) antiporter that extrudes sodium in exchange for external protons.</text>
</comment>
<keyword evidence="6" id="KW-0813">Transport</keyword>
<keyword evidence="6" id="KW-0739">Sodium transport</keyword>
<dbReference type="HAMAP" id="MF_01844">
    <property type="entry name" value="NhaA"/>
    <property type="match status" value="1"/>
</dbReference>
<feature type="transmembrane region" description="Helical" evidence="6">
    <location>
        <begin position="145"/>
        <end position="165"/>
    </location>
</feature>
<dbReference type="PANTHER" id="PTHR30341">
    <property type="entry name" value="SODIUM ION/PROTON ANTIPORTER NHAA-RELATED"/>
    <property type="match status" value="1"/>
</dbReference>
<feature type="transmembrane region" description="Helical" evidence="6">
    <location>
        <begin position="325"/>
        <end position="343"/>
    </location>
</feature>
<feature type="transmembrane region" description="Helical" evidence="6">
    <location>
        <begin position="436"/>
        <end position="456"/>
    </location>
</feature>
<dbReference type="Proteomes" id="UP000077262">
    <property type="component" value="Unassembled WGS sequence"/>
</dbReference>
<proteinExistence type="inferred from homology"/>
<dbReference type="AlphaFoldDB" id="A0A177K4S5"/>
<dbReference type="GO" id="GO:0006885">
    <property type="term" value="P:regulation of pH"/>
    <property type="evidence" value="ECO:0007669"/>
    <property type="project" value="UniProtKB-UniRule"/>
</dbReference>
<dbReference type="InterPro" id="IPR023171">
    <property type="entry name" value="Na/H_antiporter_dom_sf"/>
</dbReference>
<keyword evidence="2 6" id="KW-1003">Cell membrane</keyword>
<sequence>MAITSRQKGASEARAHHSPANAAFLDRLAPFFAGSEVTGGPLLVATFVALLCVNLPISGAYERFWDTPLVLSFGEAKVSHSLAEWIDHALLPLFFIVIGVDVKRELTIGALTRWRTAAFPIVGALGGLIVPVLLFLAVADGTEAARGWGIVITMDTAFGLSVIALFSARLSAGVRALFLAFAAIDDIGGLLAIAFGYSDHFAWEGAVLAGFAIALIILLRRLHWVASVPYVLLAALVWIGIFQSGVHATIAGVLIGFLVPVRPRLDRSEFAVSVQHRVDQFQEAHERARVTEDEHEAEIAQGRAEDRLGFLHEMTGATDKSGERLILTLTPWISYVVLPLFALSNIRIRLSMDLLTTAATSTLALAIVIGLTVGKPLGFLTFSWIAARCGLARLPEGVDWRMIAAIGCLAGIGFTISLFIAGLAFPGGEQLDKASLAVLVSSILSGAIGMMALATIPPTSKA</sequence>
<dbReference type="GO" id="GO:0005886">
    <property type="term" value="C:plasma membrane"/>
    <property type="evidence" value="ECO:0007669"/>
    <property type="project" value="UniProtKB-SubCell"/>
</dbReference>
<feature type="transmembrane region" description="Helical" evidence="6">
    <location>
        <begin position="402"/>
        <end position="424"/>
    </location>
</feature>
<evidence type="ECO:0000256" key="2">
    <source>
        <dbReference type="ARBA" id="ARBA00022475"/>
    </source>
</evidence>
<feature type="transmembrane region" description="Helical" evidence="6">
    <location>
        <begin position="177"/>
        <end position="195"/>
    </location>
</feature>
<dbReference type="PANTHER" id="PTHR30341:SF0">
    <property type="entry name" value="NA(+)_H(+) ANTIPORTER NHAA"/>
    <property type="match status" value="1"/>
</dbReference>
<accession>A0A177K4S5</accession>
<dbReference type="InterPro" id="IPR004670">
    <property type="entry name" value="NhaA"/>
</dbReference>
<gene>
    <name evidence="6" type="primary">nhaA</name>
    <name evidence="7" type="ORF">AX777_16215</name>
</gene>
<feature type="transmembrane region" description="Helical" evidence="6">
    <location>
        <begin position="201"/>
        <end position="219"/>
    </location>
</feature>
<evidence type="ECO:0000256" key="4">
    <source>
        <dbReference type="ARBA" id="ARBA00022989"/>
    </source>
</evidence>
<feature type="transmembrane region" description="Helical" evidence="6">
    <location>
        <begin position="114"/>
        <end position="139"/>
    </location>
</feature>
<reference evidence="7 8" key="1">
    <citation type="submission" date="2016-02" db="EMBL/GenBank/DDBJ databases">
        <authorList>
            <person name="Wen L."/>
            <person name="He K."/>
            <person name="Yang H."/>
        </authorList>
    </citation>
    <scope>NUCLEOTIDE SEQUENCE [LARGE SCALE GENOMIC DNA]</scope>
    <source>
        <strain evidence="7 8">CD09_2</strain>
    </source>
</reference>
<keyword evidence="4 6" id="KW-1133">Transmembrane helix</keyword>
<comment type="subcellular location">
    <subcellularLocation>
        <location evidence="1">Cell inner membrane</location>
        <topology evidence="1">Multi-pass membrane protein</topology>
    </subcellularLocation>
    <subcellularLocation>
        <location evidence="6">Cell membrane</location>
        <topology evidence="6">Multi-pass membrane protein</topology>
    </subcellularLocation>
</comment>
<keyword evidence="6" id="KW-0050">Antiport</keyword>
<dbReference type="Gene3D" id="1.20.1530.10">
    <property type="entry name" value="Na+/H+ antiporter like domain"/>
    <property type="match status" value="1"/>
</dbReference>
<keyword evidence="6" id="KW-0915">Sodium</keyword>
<dbReference type="GO" id="GO:0015385">
    <property type="term" value="F:sodium:proton antiporter activity"/>
    <property type="evidence" value="ECO:0007669"/>
    <property type="project" value="UniProtKB-UniRule"/>
</dbReference>
<keyword evidence="3 6" id="KW-0812">Transmembrane</keyword>
<evidence type="ECO:0000256" key="3">
    <source>
        <dbReference type="ARBA" id="ARBA00022692"/>
    </source>
</evidence>
<evidence type="ECO:0000256" key="1">
    <source>
        <dbReference type="ARBA" id="ARBA00004429"/>
    </source>
</evidence>
<comment type="catalytic activity">
    <reaction evidence="6">
        <text>Na(+)(in) + 2 H(+)(out) = Na(+)(out) + 2 H(+)(in)</text>
        <dbReference type="Rhea" id="RHEA:29251"/>
        <dbReference type="ChEBI" id="CHEBI:15378"/>
        <dbReference type="ChEBI" id="CHEBI:29101"/>
    </reaction>
</comment>
<keyword evidence="6" id="KW-0406">Ion transport</keyword>
<name>A0A177K4S5_SPHYA</name>
<keyword evidence="5 6" id="KW-0472">Membrane</keyword>
<evidence type="ECO:0000313" key="8">
    <source>
        <dbReference type="Proteomes" id="UP000077262"/>
    </source>
</evidence>
<comment type="similarity">
    <text evidence="6">Belongs to the NhaA Na(+)/H(+) (TC 2.A.33) antiporter family.</text>
</comment>
<comment type="caution">
    <text evidence="6">Lacks conserved residue(s) required for the propagation of feature annotation.</text>
</comment>
<evidence type="ECO:0000256" key="5">
    <source>
        <dbReference type="ARBA" id="ARBA00023136"/>
    </source>
</evidence>
<feature type="transmembrane region" description="Helical" evidence="6">
    <location>
        <begin position="231"/>
        <end position="259"/>
    </location>
</feature>
<comment type="caution">
    <text evidence="7">The sequence shown here is derived from an EMBL/GenBank/DDBJ whole genome shotgun (WGS) entry which is preliminary data.</text>
</comment>
<evidence type="ECO:0000256" key="6">
    <source>
        <dbReference type="HAMAP-Rule" id="MF_01844"/>
    </source>
</evidence>
<dbReference type="NCBIfam" id="TIGR00773">
    <property type="entry name" value="NhaA"/>
    <property type="match status" value="1"/>
</dbReference>
<dbReference type="Pfam" id="PF06965">
    <property type="entry name" value="Na_H_antiport_1"/>
    <property type="match status" value="1"/>
</dbReference>
<organism evidence="7 8">
    <name type="scientific">Sphingobium yanoikuyae</name>
    <name type="common">Sphingomonas yanoikuyae</name>
    <dbReference type="NCBI Taxonomy" id="13690"/>
    <lineage>
        <taxon>Bacteria</taxon>
        <taxon>Pseudomonadati</taxon>
        <taxon>Pseudomonadota</taxon>
        <taxon>Alphaproteobacteria</taxon>
        <taxon>Sphingomonadales</taxon>
        <taxon>Sphingomonadaceae</taxon>
        <taxon>Sphingobium</taxon>
    </lineage>
</organism>